<evidence type="ECO:0000259" key="1">
    <source>
        <dbReference type="Pfam" id="PF13556"/>
    </source>
</evidence>
<dbReference type="Proteomes" id="UP000198122">
    <property type="component" value="Unassembled WGS sequence"/>
</dbReference>
<sequence length="403" mass="42790">MTSTLHGAPWSPTVVDALRAAVDSASAESVEAIMAELPAYREEFRAGAQVLREAVAMALYGFLDLIATSGRGSAPARPTMLGARGLGRSEARAGRSVETVLAAYRVGGRVCWVTFSDVALAQGLEARDLQAFAALTFAYIDDLSAATVAGHTEERAHAERSRTQARAHLGLLMLRGARSGEVDRSARAAGLTSPSEVVPIICRTGDVPALTARMPLRTLTVDQIGVGAAGSGWSTMLLGDPTEEELRQTRRGASEAGVACLVGPVVPRATLPDTWRLASRWAEVPPAPRLGGPARREGPLELTDVLPHLVVHGDPVAAEALAREVLAPLAVHGEQARERLVETLRTWILLRGQRALVAEHLGVHPQTVRYRMTQVRTALGPELDDQERAAAILLACLVVPEAG</sequence>
<feature type="domain" description="RsbT co-antagonist protein RsbRD N-terminal" evidence="2">
    <location>
        <begin position="26"/>
        <end position="166"/>
    </location>
</feature>
<accession>A0A212TCR2</accession>
<dbReference type="InterPro" id="IPR025736">
    <property type="entry name" value="PucR_C-HTH_dom"/>
</dbReference>
<dbReference type="InterPro" id="IPR025751">
    <property type="entry name" value="RsbRD_N_dom"/>
</dbReference>
<dbReference type="Gene3D" id="1.10.10.2840">
    <property type="entry name" value="PucR C-terminal helix-turn-helix domain"/>
    <property type="match status" value="1"/>
</dbReference>
<dbReference type="AlphaFoldDB" id="A0A212TCR2"/>
<dbReference type="OrthoDB" id="5243741at2"/>
<evidence type="ECO:0000313" key="4">
    <source>
        <dbReference type="Proteomes" id="UP000198122"/>
    </source>
</evidence>
<reference evidence="3 4" key="1">
    <citation type="submission" date="2017-06" db="EMBL/GenBank/DDBJ databases">
        <authorList>
            <person name="Kim H.J."/>
            <person name="Triplett B.A."/>
        </authorList>
    </citation>
    <scope>NUCLEOTIDE SEQUENCE [LARGE SCALE GENOMIC DNA]</scope>
    <source>
        <strain evidence="3 4">DSM 22179</strain>
    </source>
</reference>
<dbReference type="InterPro" id="IPR042070">
    <property type="entry name" value="PucR_C-HTH_sf"/>
</dbReference>
<organism evidence="3 4">
    <name type="scientific">Kytococcus aerolatus</name>
    <dbReference type="NCBI Taxonomy" id="592308"/>
    <lineage>
        <taxon>Bacteria</taxon>
        <taxon>Bacillati</taxon>
        <taxon>Actinomycetota</taxon>
        <taxon>Actinomycetes</taxon>
        <taxon>Micrococcales</taxon>
        <taxon>Kytococcaceae</taxon>
        <taxon>Kytococcus</taxon>
    </lineage>
</organism>
<dbReference type="RefSeq" id="WP_088817861.1">
    <property type="nucleotide sequence ID" value="NZ_FYEZ01000001.1"/>
</dbReference>
<dbReference type="PANTHER" id="PTHR33744:SF1">
    <property type="entry name" value="DNA-BINDING TRANSCRIPTIONAL ACTIVATOR ADER"/>
    <property type="match status" value="1"/>
</dbReference>
<dbReference type="PANTHER" id="PTHR33744">
    <property type="entry name" value="CARBOHYDRATE DIACID REGULATOR"/>
    <property type="match status" value="1"/>
</dbReference>
<dbReference type="InterPro" id="IPR051448">
    <property type="entry name" value="CdaR-like_regulators"/>
</dbReference>
<keyword evidence="4" id="KW-1185">Reference proteome</keyword>
<dbReference type="Pfam" id="PF13556">
    <property type="entry name" value="HTH_30"/>
    <property type="match status" value="1"/>
</dbReference>
<evidence type="ECO:0000259" key="2">
    <source>
        <dbReference type="Pfam" id="PF14361"/>
    </source>
</evidence>
<name>A0A212TCR2_9MICO</name>
<feature type="domain" description="PucR C-terminal helix-turn-helix" evidence="1">
    <location>
        <begin position="340"/>
        <end position="397"/>
    </location>
</feature>
<proteinExistence type="predicted"/>
<dbReference type="Pfam" id="PF14361">
    <property type="entry name" value="RsbRD_N"/>
    <property type="match status" value="1"/>
</dbReference>
<evidence type="ECO:0000313" key="3">
    <source>
        <dbReference type="EMBL" id="SNC63604.1"/>
    </source>
</evidence>
<protein>
    <submittedName>
        <fullName evidence="3">PucR C-terminal helix-turn-helix domain-containing protein</fullName>
    </submittedName>
</protein>
<gene>
    <name evidence="3" type="ORF">SAMN05445756_0939</name>
</gene>
<dbReference type="EMBL" id="FYEZ01000001">
    <property type="protein sequence ID" value="SNC63604.1"/>
    <property type="molecule type" value="Genomic_DNA"/>
</dbReference>